<reference evidence="1" key="1">
    <citation type="journal article" date="2020" name="G3 (Bethesda)">
        <title>High-Quality Assemblies for Three Invasive Social Wasps from the &lt;i&gt;Vespula&lt;/i&gt; Genus.</title>
        <authorList>
            <person name="Harrop T.W.R."/>
            <person name="Guhlin J."/>
            <person name="McLaughlin G.M."/>
            <person name="Permina E."/>
            <person name="Stockwell P."/>
            <person name="Gilligan J."/>
            <person name="Le Lec M.F."/>
            <person name="Gruber M.A.M."/>
            <person name="Quinn O."/>
            <person name="Lovegrove M."/>
            <person name="Duncan E.J."/>
            <person name="Remnant E.J."/>
            <person name="Van Eeckhoven J."/>
            <person name="Graham B."/>
            <person name="Knapp R.A."/>
            <person name="Langford K.W."/>
            <person name="Kronenberg Z."/>
            <person name="Press M.O."/>
            <person name="Eacker S.M."/>
            <person name="Wilson-Rankin E.E."/>
            <person name="Purcell J."/>
            <person name="Lester P.J."/>
            <person name="Dearden P.K."/>
        </authorList>
    </citation>
    <scope>NUCLEOTIDE SEQUENCE</scope>
    <source>
        <strain evidence="1">Linc-1</strain>
    </source>
</reference>
<accession>A0A834JSK3</accession>
<comment type="caution">
    <text evidence="1">The sequence shown here is derived from an EMBL/GenBank/DDBJ whole genome shotgun (WGS) entry which is preliminary data.</text>
</comment>
<keyword evidence="2" id="KW-1185">Reference proteome</keyword>
<protein>
    <submittedName>
        <fullName evidence="1">Uncharacterized protein</fullName>
    </submittedName>
</protein>
<evidence type="ECO:0000313" key="2">
    <source>
        <dbReference type="Proteomes" id="UP000617340"/>
    </source>
</evidence>
<gene>
    <name evidence="1" type="ORF">HZH68_010396</name>
</gene>
<dbReference type="EMBL" id="JACSDZ010000010">
    <property type="protein sequence ID" value="KAF7393577.1"/>
    <property type="molecule type" value="Genomic_DNA"/>
</dbReference>
<sequence length="1548" mass="177214">MFKKYRHCYQNIYTTLCTNDVKTCIERFTINILEGFDEVSTFDVQDFKDTTFFPLQFNRHLFWFMAGINSNGISLYQLNNNKFDHIKSYSQYNGMRIIVDNCMHNTVAVIQTFNESIIILKFNYDKTAYILSFVQSLQIPAITDIHTWHYMNHLYLGIASRHNISIYIWLGEHFDFIQVLNFGAEKLTFFHNKGFMNLICTASRTVILRHFFHFNRFIIIQTLPANNAVMTFDVIKDHLKEHFICLSTHQNTVVYKEVHGYFVPFQKISLAEKIIPLIVRKAVILLSLNKNVITIYQYDGWKFVQLNVKVSEVNDIYLVYFYEDELIIIKHGVSTWKLIKPRWGEKISLLGFENEIKSWCFKAKTIAQRIPKARITIEKPLPILNGHIREIHTQNINGYDSKEWQNLTRQYNYLTTKLKAINDSLSKKLNNNNSQFKTLHAHKVQVTCESLCKVNNIIIKEKTNPLFKLRSIKNIGQNLTFTSLKIENIDNFKCPIPAFTPKNFYLKGLINNISLSDLQENTLKTSGNQMITGDHVFVELDVFHTVMPLDIATNSTMKSVYAKEIRVKELHLKKDGFLLPLNGPLSKISGCITASKVKVKGLINLKGGLKGESTSSLMPVKHVPDFMEINENRNFHNITIVNTLKTKDVYRQSGRSLKIILDNGILINNNNFPMHLIFSNNNVIWRNVTIKDYNNWVTAHSDNKVIISGKKETMYNVILPQSTYIQSLIPKYNFSLCVSTANVSNIKLSQVLIENMTVENLNSFQVFGAKELNSTIFETTASVNTIDLSKKYFIGATTVKDILPSNIKGFNLEGFQEILNMWIERNIFKDIRNATRVKVNNLQTPAKIKFPFPTTVRNVISKGNTYATIINGEDIHRFMKNAVRVNDTISLNNITFSVGLKSNNVQFFYGPLNFTYPGVHLNLHSKQILGNVQIGMLNILKPIIHETYNTSKNYIIQGNVTFTSEPTIKNVNNINLKKLSSEIYKIDENMVVSGNNFLIKNMTVIGNNISKTSLYIPYYNSWTNISYSLLSKTKPQEISVPCWFNNIEVDSIKGFKNSSIKSSDAQIKNIIEMSLKRNESQVIQSKWHFEKLILSGHVNLQGKINNMNLRTDVVKYSNKQNIITGTKTILGLATEHLRGLNFSEWSKNAVLLKQQNLIIVKGQKIFTDINISNLSLDGAIMGKNIKNAFLKSKPQIINGFKIFDGNIKMPSLLVDGLMNDVNFTSFINNLLKKNKPVQTLNTDIILKDNLEILGNIFIDGLYNGIKVNNCNKEYNKMKSIEKNLTEIADIIKTTGTALNNRAFYLNKLKTSKNITAIITNLNNNLLQSNINCQCKLKNVSLFCNDVEIQGFSLGSNISNYTRIQILLIEEVTFIVFITSDCVSIGNINKAKFYEKKVFCVPNILQASVESVGNSLWIILQLPLEMLALHYVSWDNIKQYTLPPSNILITSASPNNELLMLRSDGVWNINELGSPRHIFKTDLIGIIETFSYDKEYYIKSIKNNATIFMKSLYIGEVDHQECSYLRCFERRKCSTFPGKTEIRATLISG</sequence>
<organism evidence="1 2">
    <name type="scientific">Vespula germanica</name>
    <name type="common">German yellow jacket</name>
    <name type="synonym">Paravespula germanica</name>
    <dbReference type="NCBI Taxonomy" id="30212"/>
    <lineage>
        <taxon>Eukaryota</taxon>
        <taxon>Metazoa</taxon>
        <taxon>Ecdysozoa</taxon>
        <taxon>Arthropoda</taxon>
        <taxon>Hexapoda</taxon>
        <taxon>Insecta</taxon>
        <taxon>Pterygota</taxon>
        <taxon>Neoptera</taxon>
        <taxon>Endopterygota</taxon>
        <taxon>Hymenoptera</taxon>
        <taxon>Apocrita</taxon>
        <taxon>Aculeata</taxon>
        <taxon>Vespoidea</taxon>
        <taxon>Vespidae</taxon>
        <taxon>Vespinae</taxon>
        <taxon>Vespula</taxon>
    </lineage>
</organism>
<name>A0A834JSK3_VESGE</name>
<proteinExistence type="predicted"/>
<evidence type="ECO:0000313" key="1">
    <source>
        <dbReference type="EMBL" id="KAF7393577.1"/>
    </source>
</evidence>
<dbReference type="Proteomes" id="UP000617340">
    <property type="component" value="Unassembled WGS sequence"/>
</dbReference>